<feature type="region of interest" description="Disordered" evidence="1">
    <location>
        <begin position="912"/>
        <end position="1012"/>
    </location>
</feature>
<dbReference type="OrthoDB" id="348540at2759"/>
<proteinExistence type="predicted"/>
<feature type="compositionally biased region" description="Basic and acidic residues" evidence="1">
    <location>
        <begin position="526"/>
        <end position="545"/>
    </location>
</feature>
<feature type="compositionally biased region" description="Polar residues" evidence="1">
    <location>
        <begin position="353"/>
        <end position="362"/>
    </location>
</feature>
<feature type="compositionally biased region" description="Basic and acidic residues" evidence="1">
    <location>
        <begin position="36"/>
        <end position="67"/>
    </location>
</feature>
<feature type="compositionally biased region" description="Basic and acidic residues" evidence="1">
    <location>
        <begin position="207"/>
        <end position="222"/>
    </location>
</feature>
<feature type="region of interest" description="Disordered" evidence="1">
    <location>
        <begin position="1"/>
        <end position="130"/>
    </location>
</feature>
<feature type="region of interest" description="Disordered" evidence="1">
    <location>
        <begin position="1598"/>
        <end position="1626"/>
    </location>
</feature>
<feature type="compositionally biased region" description="Acidic residues" evidence="1">
    <location>
        <begin position="278"/>
        <end position="287"/>
    </location>
</feature>
<feature type="region of interest" description="Disordered" evidence="1">
    <location>
        <begin position="849"/>
        <end position="880"/>
    </location>
</feature>
<feature type="compositionally biased region" description="Basic and acidic residues" evidence="1">
    <location>
        <begin position="1025"/>
        <end position="1048"/>
    </location>
</feature>
<feature type="compositionally biased region" description="Low complexity" evidence="1">
    <location>
        <begin position="1641"/>
        <end position="1658"/>
    </location>
</feature>
<dbReference type="VEuPathDB" id="ToxoDB:EBH_0053750"/>
<feature type="compositionally biased region" description="Polar residues" evidence="1">
    <location>
        <begin position="244"/>
        <end position="263"/>
    </location>
</feature>
<feature type="compositionally biased region" description="Low complexity" evidence="1">
    <location>
        <begin position="1065"/>
        <end position="1082"/>
    </location>
</feature>
<feature type="compositionally biased region" description="Basic and acidic residues" evidence="1">
    <location>
        <begin position="365"/>
        <end position="380"/>
    </location>
</feature>
<sequence>MRQQYEQAQHHGGKETEKQGNQCEQQERMQQAGPLELHEKQTNSSQNEEREKECLELREEGAHKGGDIDGSELQELQRQALPLDGSIPSSTSHRSSQGVPFAVHCKEPAKGKQSKATGKPRNEEGEQPSLAFERISEKWLKHEMQALLREECHQRQIVKRRDEQQHESLQHHPPLERPCVPHEQKQQVEDLWDMHQPACQQMQQELVSRHEGHIQARPHERITAQQEKLKKGKHAAIHLKQQEKQSNQKQLKIQQPTSGSKQRSVPLIRRRSTCCQPWEEDIQEDQPFETPKMGEQKEEQLLAKQKQLEEPQEEGQQTLRQHEKAKHQQLHSPAGETGEDSGEAPKQEEQQVGPRQQKSTTCETEEVKPSRSKKPMEVLQRHQQLTQSQQQATQVHMQEQHEAPIQEDARQSLQLNEVTLQEASRQKVQQALQKGRKPTHLQKCQQKQQLLTKQEGYHQQQLKEEREQTQTRQETQAERQKTQGNQEQKEDRLEGNQNPRGQKQQGPYEEVPQRQEHSTEGLNSTEHQKEKESPEKSTPQKELTKQDGQQNGQQESLEGELPLQTEQQPLSTEKHKIENQQHGVREMNRREGQILEENQRLQTEQHKSLPNHRCFQQKAPQHDLSKGSLPQTQVQSLQQQPHQQQQERQQEQKQQQKRQRQQQHDIHQQKDQAPEQQVPPQQQGQRPKGHPEGNSALTRRELLRLSFVPLLAVNENEYYLQHHRPSNTTSSSPLMPWRTTTSTQQRPVRRMPLPDNPSQPLVTTPRRRPYEGQRSGDADAKAPAQAFQQPNGRHGFSKTQQHLLNQHWTPLEVSHQQTSVNKQAADGASRNSFRRKNHILIPPPPPPAAFTQLTHHSHEQWRMAPTRGSYQPKNPRARQRLLQQEQRRLQKEPKKAAADLPLQAPEDFARHPETQQNLHRQSADLQQGLQQHQQLHGCDQQVQRELAAPRPCKRGDKRSSRGSHSGACGPDSAFPFTATPGSRKTWAQKAVELPPKRELGNSKDRRTDGVHRSFIDAEEYVVGADHRRGDNEKPESGYHDRRDRRFGKSDTFPTQHPPTMQAHTLRQGRQALQAQAAEQQQGNTRNPIVLQVHQQLTQARLEFLEETARGQARLSRLQAEKEARQKEEQQEQNVEQPKPEQGEQRHGVFQPDQQHQYQQQRQQQQHEEHENSMLHQHPPHYQQQTVNGPGQQPLHEQERQQAQDSQHEEQQHPYGVQQSLQQPSLTEQQLQQDTEVANLLGASIQQSLYTHSPSQALHQLQQQQLHQGIELPHEHEGLLSGFQRQQCQPQDTCGQQGTRQPQQLLGVQEQQVWLQRHEQLEHRYQQEQVQHIQQQQDQLPLQQPLIYRQQYTTLPQQPYHVLQQQYPLAEQQQQAWLQLQLHLSLQQHQHAWFLMNQQRSWLLQQQHAWTPNQQHLWALQQQEFWRQQQHLWQLQQPHVWLQQQQHLWLQHHQQASIQQQLLHQQQQQQQDQLQQHGPAPFQHHVNYCNSYIPPHVLSGVILVAAENAENIRQFSSCGVKMPPPWDGCIPSGNIRLGFCRACLQYVHLDAHLLPFISATTAASSPTLVEGSEEPAGYFNGQGPHQAEFLPHEQRLSTASADAAGGPPGISSLQERACEGPGGSAEIQDDMLQQNSANAAIANNSSHDSQSMHTSSSSSNNDREAYNEYPASNSNTSGNNRVYNSCSNNSTGSTAQRNHHTSRRTWEEGGNSSSNNNGSSSMAGHFANFEAFESFRFSAQNTRRPSGQIDSTGTPAATANAGASILQTNTQDTYQTQLNQPLQQQLYKGSLPLRGLVTGDTADPSYRNAGGFSSFNPSAPVFVPVRIAQPTSPSFAAAVAATAAAANQESLSAGAQASPAVEIRPGNNEPTSVQRPISSCGQTFPVILQQQPQSQEQLQQLHNVNQPGEQNRALQVPLPHASGPHTCDGQSHIQQPQHTSQTMHQFVEAYQHSYSQNHQQQRNGHQQNEQQQNEQQQSSRTHVQQQPQWSQYHFPSPIPGSISGFVSSADSSTPQGSLLIIGACLQCWQFVIRPPALCLLDQFRARGTGGRIIFV</sequence>
<feature type="compositionally biased region" description="Basic and acidic residues" evidence="1">
    <location>
        <begin position="1195"/>
        <end position="1211"/>
    </location>
</feature>
<feature type="compositionally biased region" description="Basic and acidic residues" evidence="1">
    <location>
        <begin position="768"/>
        <end position="780"/>
    </location>
</feature>
<evidence type="ECO:0000313" key="3">
    <source>
        <dbReference type="Proteomes" id="UP000030750"/>
    </source>
</evidence>
<feature type="compositionally biased region" description="Basic and acidic residues" evidence="1">
    <location>
        <begin position="994"/>
        <end position="1012"/>
    </location>
</feature>
<feature type="compositionally biased region" description="Polar residues" evidence="1">
    <location>
        <begin position="1051"/>
        <end position="1064"/>
    </location>
</feature>
<dbReference type="EMBL" id="HG713228">
    <property type="protein sequence ID" value="CDJ52963.1"/>
    <property type="molecule type" value="Genomic_DNA"/>
</dbReference>
<feature type="region of interest" description="Disordered" evidence="1">
    <location>
        <begin position="1641"/>
        <end position="1721"/>
    </location>
</feature>
<feature type="region of interest" description="Disordered" evidence="1">
    <location>
        <begin position="1855"/>
        <end position="1877"/>
    </location>
</feature>
<name>U6LUP2_9EIME</name>
<feature type="compositionally biased region" description="Polar residues" evidence="1">
    <location>
        <begin position="411"/>
        <end position="432"/>
    </location>
</feature>
<feature type="region of interest" description="Disordered" evidence="1">
    <location>
        <begin position="1025"/>
        <end position="1085"/>
    </location>
</feature>
<feature type="compositionally biased region" description="Polar residues" evidence="1">
    <location>
        <begin position="1867"/>
        <end position="1877"/>
    </location>
</feature>
<feature type="compositionally biased region" description="Polar residues" evidence="1">
    <location>
        <begin position="1927"/>
        <end position="1943"/>
    </location>
</feature>
<feature type="compositionally biased region" description="Polar residues" evidence="1">
    <location>
        <begin position="726"/>
        <end position="746"/>
    </location>
</feature>
<feature type="region of interest" description="Disordered" evidence="1">
    <location>
        <begin position="158"/>
        <end position="186"/>
    </location>
</feature>
<protein>
    <submittedName>
        <fullName evidence="2">AGAP004734-PA, related</fullName>
    </submittedName>
</protein>
<feature type="region of interest" description="Disordered" evidence="1">
    <location>
        <begin position="1915"/>
        <end position="1993"/>
    </location>
</feature>
<gene>
    <name evidence="2" type="ORF">EBH_0053750</name>
</gene>
<feature type="compositionally biased region" description="Basic and acidic residues" evidence="1">
    <location>
        <begin position="1137"/>
        <end position="1146"/>
    </location>
</feature>
<feature type="compositionally biased region" description="Basic and acidic residues" evidence="1">
    <location>
        <begin position="572"/>
        <end position="607"/>
    </location>
</feature>
<feature type="compositionally biased region" description="Basic and acidic residues" evidence="1">
    <location>
        <begin position="1118"/>
        <end position="1129"/>
    </location>
</feature>
<feature type="compositionally biased region" description="Low complexity" evidence="1">
    <location>
        <begin position="1153"/>
        <end position="1163"/>
    </location>
</feature>
<feature type="compositionally biased region" description="Basic and acidic residues" evidence="1">
    <location>
        <begin position="8"/>
        <end position="18"/>
    </location>
</feature>
<accession>U6LUP2</accession>
<feature type="compositionally biased region" description="Polar residues" evidence="1">
    <location>
        <begin position="87"/>
        <end position="98"/>
    </location>
</feature>
<evidence type="ECO:0000313" key="2">
    <source>
        <dbReference type="EMBL" id="CDJ52963.1"/>
    </source>
</evidence>
<feature type="compositionally biased region" description="Low complexity" evidence="1">
    <location>
        <begin position="924"/>
        <end position="943"/>
    </location>
</feature>
<feature type="compositionally biased region" description="Basic and acidic residues" evidence="1">
    <location>
        <begin position="461"/>
        <end position="494"/>
    </location>
</feature>
<evidence type="ECO:0000256" key="1">
    <source>
        <dbReference type="SAM" id="MobiDB-lite"/>
    </source>
</evidence>
<feature type="compositionally biased region" description="Polar residues" evidence="1">
    <location>
        <begin position="1669"/>
        <end position="1695"/>
    </location>
</feature>
<feature type="compositionally biased region" description="Low complexity" evidence="1">
    <location>
        <begin position="441"/>
        <end position="454"/>
    </location>
</feature>
<feature type="compositionally biased region" description="Basic and acidic residues" evidence="1">
    <location>
        <begin position="292"/>
        <end position="309"/>
    </location>
</feature>
<feature type="compositionally biased region" description="Basic and acidic residues" evidence="1">
    <location>
        <begin position="662"/>
        <end position="673"/>
    </location>
</feature>
<feature type="region of interest" description="Disordered" evidence="1">
    <location>
        <begin position="723"/>
        <end position="785"/>
    </location>
</feature>
<feature type="compositionally biased region" description="Low complexity" evidence="1">
    <location>
        <begin position="1708"/>
        <end position="1720"/>
    </location>
</feature>
<dbReference type="Proteomes" id="UP000030750">
    <property type="component" value="Unassembled WGS sequence"/>
</dbReference>
<feature type="compositionally biased region" description="Low complexity" evidence="1">
    <location>
        <begin position="674"/>
        <end position="686"/>
    </location>
</feature>
<feature type="region of interest" description="Disordered" evidence="1">
    <location>
        <begin position="1115"/>
        <end position="1230"/>
    </location>
</feature>
<feature type="compositionally biased region" description="Low complexity" evidence="1">
    <location>
        <begin position="1217"/>
        <end position="1230"/>
    </location>
</feature>
<feature type="compositionally biased region" description="Polar residues" evidence="1">
    <location>
        <begin position="546"/>
        <end position="556"/>
    </location>
</feature>
<reference evidence="2" key="2">
    <citation type="submission" date="2013-10" db="EMBL/GenBank/DDBJ databases">
        <authorList>
            <person name="Aslett M."/>
        </authorList>
    </citation>
    <scope>NUCLEOTIDE SEQUENCE [LARGE SCALE GENOMIC DNA]</scope>
    <source>
        <strain evidence="2">Houghton</strain>
    </source>
</reference>
<feature type="compositionally biased region" description="Polar residues" evidence="1">
    <location>
        <begin position="495"/>
        <end position="505"/>
    </location>
</feature>
<reference evidence="2" key="1">
    <citation type="submission" date="2013-10" db="EMBL/GenBank/DDBJ databases">
        <title>Genomic analysis of the causative agents of coccidiosis in chickens.</title>
        <authorList>
            <person name="Reid A.J."/>
            <person name="Blake D."/>
            <person name="Billington K."/>
            <person name="Browne H."/>
            <person name="Dunn M."/>
            <person name="Hung S."/>
            <person name="Kawahara F."/>
            <person name="Miranda-Saavedra D."/>
            <person name="Mourier T."/>
            <person name="Nagra H."/>
            <person name="Otto T.D."/>
            <person name="Rawlings N."/>
            <person name="Sanchez A."/>
            <person name="Sanders M."/>
            <person name="Subramaniam C."/>
            <person name="Tay Y."/>
            <person name="Dear P."/>
            <person name="Doerig C."/>
            <person name="Gruber A."/>
            <person name="Parkinson J."/>
            <person name="Shirley M."/>
            <person name="Wan K.L."/>
            <person name="Berriman M."/>
            <person name="Tomley F."/>
            <person name="Pain A."/>
        </authorList>
    </citation>
    <scope>NUCLEOTIDE SEQUENCE [LARGE SCALE GENOMIC DNA]</scope>
    <source>
        <strain evidence="2">Houghton</strain>
    </source>
</reference>
<organism evidence="2 3">
    <name type="scientific">Eimeria brunetti</name>
    <dbReference type="NCBI Taxonomy" id="51314"/>
    <lineage>
        <taxon>Eukaryota</taxon>
        <taxon>Sar</taxon>
        <taxon>Alveolata</taxon>
        <taxon>Apicomplexa</taxon>
        <taxon>Conoidasida</taxon>
        <taxon>Coccidia</taxon>
        <taxon>Eucoccidiorida</taxon>
        <taxon>Eimeriorina</taxon>
        <taxon>Eimeriidae</taxon>
        <taxon>Eimeria</taxon>
    </lineage>
</organism>
<keyword evidence="3" id="KW-1185">Reference proteome</keyword>
<feature type="compositionally biased region" description="Low complexity" evidence="1">
    <location>
        <begin position="1949"/>
        <end position="1987"/>
    </location>
</feature>
<feature type="compositionally biased region" description="Low complexity" evidence="1">
    <location>
        <begin position="631"/>
        <end position="647"/>
    </location>
</feature>
<feature type="compositionally biased region" description="Polar residues" evidence="1">
    <location>
        <begin position="1181"/>
        <end position="1190"/>
    </location>
</feature>
<feature type="region of interest" description="Disordered" evidence="1">
    <location>
        <begin position="204"/>
        <end position="696"/>
    </location>
</feature>
<feature type="compositionally biased region" description="Basic and acidic residues" evidence="1">
    <location>
        <begin position="398"/>
        <end position="410"/>
    </location>
</feature>
<feature type="compositionally biased region" description="Low complexity" evidence="1">
    <location>
        <begin position="381"/>
        <end position="397"/>
    </location>
</feature>